<dbReference type="SUPFAM" id="SSF56112">
    <property type="entry name" value="Protein kinase-like (PK-like)"/>
    <property type="match status" value="1"/>
</dbReference>
<sequence>MTEEPKKDSDNTALGKAPLAVNFVKLLQGIACCPLTRVLHQDLKPRGMLRDTEGTTKLADSPLECAFSIPLRRIHEVPKRCFLPGTRLPRSCSLHTRLQSMSGALPASSLKCPRSGRF</sequence>
<organism evidence="1 2">
    <name type="scientific">Haemaphysalis longicornis</name>
    <name type="common">Bush tick</name>
    <dbReference type="NCBI Taxonomy" id="44386"/>
    <lineage>
        <taxon>Eukaryota</taxon>
        <taxon>Metazoa</taxon>
        <taxon>Ecdysozoa</taxon>
        <taxon>Arthropoda</taxon>
        <taxon>Chelicerata</taxon>
        <taxon>Arachnida</taxon>
        <taxon>Acari</taxon>
        <taxon>Parasitiformes</taxon>
        <taxon>Ixodida</taxon>
        <taxon>Ixodoidea</taxon>
        <taxon>Ixodidae</taxon>
        <taxon>Haemaphysalinae</taxon>
        <taxon>Haemaphysalis</taxon>
    </lineage>
</organism>
<evidence type="ECO:0000313" key="1">
    <source>
        <dbReference type="EMBL" id="KAH9363938.1"/>
    </source>
</evidence>
<accession>A0A9J6FLF4</accession>
<dbReference type="VEuPathDB" id="VectorBase:HLOH_059948"/>
<dbReference type="AlphaFoldDB" id="A0A9J6FLF4"/>
<comment type="caution">
    <text evidence="1">The sequence shown here is derived from an EMBL/GenBank/DDBJ whole genome shotgun (WGS) entry which is preliminary data.</text>
</comment>
<dbReference type="EMBL" id="JABSTR010000002">
    <property type="protein sequence ID" value="KAH9363938.1"/>
    <property type="molecule type" value="Genomic_DNA"/>
</dbReference>
<proteinExistence type="predicted"/>
<evidence type="ECO:0000313" key="2">
    <source>
        <dbReference type="Proteomes" id="UP000821853"/>
    </source>
</evidence>
<dbReference type="Proteomes" id="UP000821853">
    <property type="component" value="Chromosome 10"/>
</dbReference>
<dbReference type="InterPro" id="IPR011009">
    <property type="entry name" value="Kinase-like_dom_sf"/>
</dbReference>
<reference evidence="1 2" key="1">
    <citation type="journal article" date="2020" name="Cell">
        <title>Large-Scale Comparative Analyses of Tick Genomes Elucidate Their Genetic Diversity and Vector Capacities.</title>
        <authorList>
            <consortium name="Tick Genome and Microbiome Consortium (TIGMIC)"/>
            <person name="Jia N."/>
            <person name="Wang J."/>
            <person name="Shi W."/>
            <person name="Du L."/>
            <person name="Sun Y."/>
            <person name="Zhan W."/>
            <person name="Jiang J.F."/>
            <person name="Wang Q."/>
            <person name="Zhang B."/>
            <person name="Ji P."/>
            <person name="Bell-Sakyi L."/>
            <person name="Cui X.M."/>
            <person name="Yuan T.T."/>
            <person name="Jiang B.G."/>
            <person name="Yang W.F."/>
            <person name="Lam T.T."/>
            <person name="Chang Q.C."/>
            <person name="Ding S.J."/>
            <person name="Wang X.J."/>
            <person name="Zhu J.G."/>
            <person name="Ruan X.D."/>
            <person name="Zhao L."/>
            <person name="Wei J.T."/>
            <person name="Ye R.Z."/>
            <person name="Que T.C."/>
            <person name="Du C.H."/>
            <person name="Zhou Y.H."/>
            <person name="Cheng J.X."/>
            <person name="Dai P.F."/>
            <person name="Guo W.B."/>
            <person name="Han X.H."/>
            <person name="Huang E.J."/>
            <person name="Li L.F."/>
            <person name="Wei W."/>
            <person name="Gao Y.C."/>
            <person name="Liu J.Z."/>
            <person name="Shao H.Z."/>
            <person name="Wang X."/>
            <person name="Wang C.C."/>
            <person name="Yang T.C."/>
            <person name="Huo Q.B."/>
            <person name="Li W."/>
            <person name="Chen H.Y."/>
            <person name="Chen S.E."/>
            <person name="Zhou L.G."/>
            <person name="Ni X.B."/>
            <person name="Tian J.H."/>
            <person name="Sheng Y."/>
            <person name="Liu T."/>
            <person name="Pan Y.S."/>
            <person name="Xia L.Y."/>
            <person name="Li J."/>
            <person name="Zhao F."/>
            <person name="Cao W.C."/>
        </authorList>
    </citation>
    <scope>NUCLEOTIDE SEQUENCE [LARGE SCALE GENOMIC DNA]</scope>
    <source>
        <strain evidence="1">HaeL-2018</strain>
    </source>
</reference>
<name>A0A9J6FLF4_HAELO</name>
<keyword evidence="2" id="KW-1185">Reference proteome</keyword>
<gene>
    <name evidence="1" type="ORF">HPB48_022201</name>
</gene>
<protein>
    <submittedName>
        <fullName evidence="1">Uncharacterized protein</fullName>
    </submittedName>
</protein>